<proteinExistence type="inferred from homology"/>
<evidence type="ECO:0000256" key="2">
    <source>
        <dbReference type="SAM" id="MobiDB-lite"/>
    </source>
</evidence>
<organism evidence="3 4">
    <name type="scientific">Corynespora cassiicola Philippines</name>
    <dbReference type="NCBI Taxonomy" id="1448308"/>
    <lineage>
        <taxon>Eukaryota</taxon>
        <taxon>Fungi</taxon>
        <taxon>Dikarya</taxon>
        <taxon>Ascomycota</taxon>
        <taxon>Pezizomycotina</taxon>
        <taxon>Dothideomycetes</taxon>
        <taxon>Pleosporomycetidae</taxon>
        <taxon>Pleosporales</taxon>
        <taxon>Corynesporascaceae</taxon>
        <taxon>Corynespora</taxon>
    </lineage>
</organism>
<dbReference type="GO" id="GO:0006570">
    <property type="term" value="P:tyrosine metabolic process"/>
    <property type="evidence" value="ECO:0007669"/>
    <property type="project" value="TreeGrafter"/>
</dbReference>
<accession>A0A2T2NR28</accession>
<sequence length="240" mass="26143">MVVPTPNLSANDARILNALFDPETLPSSVARSKDASSIDASLPDHPSMSSSQLSALEAQQNDLVREISSSSDFSIIDSAIERLSEVIEKWPEYPSAYVNRAMLRRMKLEALVKESNGSIFDADNNDVEVLFGDLSKAIKVAVASSSPTAPVSPYQARIMRTAFSHRAYLYLKAAEKDISWKGSGKSELEEMASADFAAAAKYGDEVAREMSVRTNPYAKMCGAIVRNALAEERKETQSLA</sequence>
<comment type="similarity">
    <text evidence="1">Belongs to the TTC36 family.</text>
</comment>
<dbReference type="Proteomes" id="UP000240883">
    <property type="component" value="Unassembled WGS sequence"/>
</dbReference>
<evidence type="ECO:0008006" key="5">
    <source>
        <dbReference type="Google" id="ProtNLM"/>
    </source>
</evidence>
<dbReference type="PANTHER" id="PTHR21405">
    <property type="entry name" value="CDNA SEQUENCE BC021608"/>
    <property type="match status" value="1"/>
</dbReference>
<name>A0A2T2NR28_CORCC</name>
<evidence type="ECO:0000313" key="3">
    <source>
        <dbReference type="EMBL" id="PSN67882.1"/>
    </source>
</evidence>
<evidence type="ECO:0000313" key="4">
    <source>
        <dbReference type="Proteomes" id="UP000240883"/>
    </source>
</evidence>
<dbReference type="InterPro" id="IPR038906">
    <property type="entry name" value="TTC36"/>
</dbReference>
<gene>
    <name evidence="3" type="ORF">BS50DRAFT_572860</name>
</gene>
<dbReference type="STRING" id="1448308.A0A2T2NR28"/>
<dbReference type="EMBL" id="KZ678134">
    <property type="protein sequence ID" value="PSN67882.1"/>
    <property type="molecule type" value="Genomic_DNA"/>
</dbReference>
<protein>
    <recommendedName>
        <fullName evidence="5">Tetratricopeptide repeat domain-containing protein</fullName>
    </recommendedName>
</protein>
<dbReference type="OrthoDB" id="539634at2759"/>
<keyword evidence="4" id="KW-1185">Reference proteome</keyword>
<dbReference type="AlphaFoldDB" id="A0A2T2NR28"/>
<reference evidence="3 4" key="1">
    <citation type="journal article" date="2018" name="Front. Microbiol.">
        <title>Genome-Wide Analysis of Corynespora cassiicola Leaf Fall Disease Putative Effectors.</title>
        <authorList>
            <person name="Lopez D."/>
            <person name="Ribeiro S."/>
            <person name="Label P."/>
            <person name="Fumanal B."/>
            <person name="Venisse J.S."/>
            <person name="Kohler A."/>
            <person name="de Oliveira R.R."/>
            <person name="Labutti K."/>
            <person name="Lipzen A."/>
            <person name="Lail K."/>
            <person name="Bauer D."/>
            <person name="Ohm R.A."/>
            <person name="Barry K.W."/>
            <person name="Spatafora J."/>
            <person name="Grigoriev I.V."/>
            <person name="Martin F.M."/>
            <person name="Pujade-Renaud V."/>
        </authorList>
    </citation>
    <scope>NUCLEOTIDE SEQUENCE [LARGE SCALE GENOMIC DNA]</scope>
    <source>
        <strain evidence="3 4">Philippines</strain>
    </source>
</reference>
<dbReference type="PANTHER" id="PTHR21405:SF0">
    <property type="entry name" value="TETRATRICOPEPTIDE REPEAT PROTEIN 36"/>
    <property type="match status" value="1"/>
</dbReference>
<evidence type="ECO:0000256" key="1">
    <source>
        <dbReference type="ARBA" id="ARBA00006995"/>
    </source>
</evidence>
<feature type="region of interest" description="Disordered" evidence="2">
    <location>
        <begin position="30"/>
        <end position="55"/>
    </location>
</feature>